<gene>
    <name evidence="2" type="ORF">SAMD00023353_3201120</name>
</gene>
<dbReference type="AlphaFoldDB" id="A0A1W2TIQ0"/>
<evidence type="ECO:0000313" key="3">
    <source>
        <dbReference type="Proteomes" id="UP000054516"/>
    </source>
</evidence>
<dbReference type="Proteomes" id="UP000054516">
    <property type="component" value="Unassembled WGS sequence"/>
</dbReference>
<protein>
    <submittedName>
        <fullName evidence="2">Uncharacterized protein</fullName>
    </submittedName>
</protein>
<sequence>MGTESSSRETGKGRIDAFFRPSCEDEDEDEDEAEDERPCPPAGGLRPSFIDKRARWVVVAVERTDAVNLPSLVPASEEDNQSIIAHKLDEDTFNHESMMLYNAAAHDANLD</sequence>
<feature type="compositionally biased region" description="Basic and acidic residues" evidence="1">
    <location>
        <begin position="1"/>
        <end position="17"/>
    </location>
</feature>
<organism evidence="2">
    <name type="scientific">Rosellinia necatrix</name>
    <name type="common">White root-rot fungus</name>
    <dbReference type="NCBI Taxonomy" id="77044"/>
    <lineage>
        <taxon>Eukaryota</taxon>
        <taxon>Fungi</taxon>
        <taxon>Dikarya</taxon>
        <taxon>Ascomycota</taxon>
        <taxon>Pezizomycotina</taxon>
        <taxon>Sordariomycetes</taxon>
        <taxon>Xylariomycetidae</taxon>
        <taxon>Xylariales</taxon>
        <taxon>Xylariaceae</taxon>
        <taxon>Rosellinia</taxon>
    </lineage>
</organism>
<keyword evidence="3" id="KW-1185">Reference proteome</keyword>
<dbReference type="EMBL" id="DF977477">
    <property type="protein sequence ID" value="GAP88058.1"/>
    <property type="molecule type" value="Genomic_DNA"/>
</dbReference>
<accession>A0A1W2TIQ0</accession>
<reference evidence="2" key="1">
    <citation type="submission" date="2016-03" db="EMBL/GenBank/DDBJ databases">
        <title>Draft genome sequence of Rosellinia necatrix.</title>
        <authorList>
            <person name="Kanematsu S."/>
        </authorList>
    </citation>
    <scope>NUCLEOTIDE SEQUENCE [LARGE SCALE GENOMIC DNA]</scope>
    <source>
        <strain evidence="2">W97</strain>
    </source>
</reference>
<proteinExistence type="predicted"/>
<evidence type="ECO:0000313" key="2">
    <source>
        <dbReference type="EMBL" id="GAP88058.1"/>
    </source>
</evidence>
<feature type="region of interest" description="Disordered" evidence="1">
    <location>
        <begin position="1"/>
        <end position="46"/>
    </location>
</feature>
<name>A0A1W2TIQ0_ROSNE</name>
<evidence type="ECO:0000256" key="1">
    <source>
        <dbReference type="SAM" id="MobiDB-lite"/>
    </source>
</evidence>
<feature type="compositionally biased region" description="Acidic residues" evidence="1">
    <location>
        <begin position="24"/>
        <end position="35"/>
    </location>
</feature>